<evidence type="ECO:0000259" key="2">
    <source>
        <dbReference type="SMART" id="SM00460"/>
    </source>
</evidence>
<dbReference type="Pfam" id="PF01841">
    <property type="entry name" value="Transglut_core"/>
    <property type="match status" value="1"/>
</dbReference>
<feature type="transmembrane region" description="Helical" evidence="1">
    <location>
        <begin position="360"/>
        <end position="380"/>
    </location>
</feature>
<name>W4F061_9BACL</name>
<sequence>MRKQNFKMKYQYENITKGNVEVWFSEPKESSTQQYIVTKPNLIPEKISEHSFLNNLWYYKLEPGQKLEITIDYQGSRRDKTYTSNITKEEKEFFLRSTNLIPVSEEIKKEAQRIVEGVSTDIEKAEKLFLYIIKTYKYSSHLSGRGVAVFKERKKGDCGEFGAIFCSYCRAIEIPARMLYGTWILKKFSPHAWSEIYIENEGWIPVDPSMGRMKMYLHPFINISSAIHYGVFPNKKRYFGDHEGKRLAFSIDPERLLDPKYIDNLEYSQGVTKECIDGNEIAWGYESIEGKAPFLQPIYPKLHSKEDRISIKALFGEWTGQHTSILKNLTYKVKLASFNIGFLLIIIEMINDFIMKNEMLLNLLPLLAYPFLLLGTILSIVRNEGNLLLYVLGFFLTLSCLSILTNI</sequence>
<dbReference type="PANTHER" id="PTHR38339:SF1">
    <property type="entry name" value="TRANSGLUTAMINASE-LIKE DOMAIN-CONTAINING PROTEIN"/>
    <property type="match status" value="1"/>
</dbReference>
<dbReference type="InterPro" id="IPR038765">
    <property type="entry name" value="Papain-like_cys_pep_sf"/>
</dbReference>
<evidence type="ECO:0000313" key="4">
    <source>
        <dbReference type="Proteomes" id="UP000019062"/>
    </source>
</evidence>
<gene>
    <name evidence="3" type="ORF">C176_05637</name>
</gene>
<dbReference type="AlphaFoldDB" id="W4F061"/>
<dbReference type="eggNOG" id="COG1305">
    <property type="taxonomic scope" value="Bacteria"/>
</dbReference>
<proteinExistence type="predicted"/>
<dbReference type="PANTHER" id="PTHR38339">
    <property type="entry name" value="TRANSGLUTAMINASE DOMAIN PROTEIN"/>
    <property type="match status" value="1"/>
</dbReference>
<dbReference type="EMBL" id="ASQA01000013">
    <property type="protein sequence ID" value="ETT86170.1"/>
    <property type="molecule type" value="Genomic_DNA"/>
</dbReference>
<evidence type="ECO:0000313" key="3">
    <source>
        <dbReference type="EMBL" id="ETT86170.1"/>
    </source>
</evidence>
<dbReference type="Gene3D" id="3.10.620.30">
    <property type="match status" value="1"/>
</dbReference>
<feature type="transmembrane region" description="Helical" evidence="1">
    <location>
        <begin position="387"/>
        <end position="405"/>
    </location>
</feature>
<accession>W4F061</accession>
<dbReference type="SUPFAM" id="SSF54001">
    <property type="entry name" value="Cysteine proteinases"/>
    <property type="match status" value="1"/>
</dbReference>
<comment type="caution">
    <text evidence="3">The sequence shown here is derived from an EMBL/GenBank/DDBJ whole genome shotgun (WGS) entry which is preliminary data.</text>
</comment>
<keyword evidence="4" id="KW-1185">Reference proteome</keyword>
<feature type="transmembrane region" description="Helical" evidence="1">
    <location>
        <begin position="335"/>
        <end position="354"/>
    </location>
</feature>
<dbReference type="RefSeq" id="WP_038181131.1">
    <property type="nucleotide sequence ID" value="NZ_ASQA01000013.1"/>
</dbReference>
<dbReference type="InterPro" id="IPR002931">
    <property type="entry name" value="Transglutaminase-like"/>
</dbReference>
<protein>
    <submittedName>
        <fullName evidence="3">Transglutaminase domain-containing protein</fullName>
    </submittedName>
</protein>
<keyword evidence="1" id="KW-0812">Transmembrane</keyword>
<dbReference type="Proteomes" id="UP000019062">
    <property type="component" value="Unassembled WGS sequence"/>
</dbReference>
<keyword evidence="1" id="KW-1133">Transmembrane helix</keyword>
<reference evidence="3 4" key="1">
    <citation type="journal article" date="2014" name="BMC Genomics">
        <title>Genomic comparison of sporeforming bacilli isolated from milk.</title>
        <authorList>
            <person name="Moreno Switt A.I."/>
            <person name="Andrus A.D."/>
            <person name="Ranieri M.L."/>
            <person name="Orsi R.H."/>
            <person name="Ivy R."/>
            <person name="den Bakker H.C."/>
            <person name="Martin N.H."/>
            <person name="Wiedmann M."/>
            <person name="Boor K.J."/>
        </authorList>
    </citation>
    <scope>NUCLEOTIDE SEQUENCE [LARGE SCALE GENOMIC DNA]</scope>
    <source>
        <strain evidence="3 4">FSL R5-213</strain>
    </source>
</reference>
<organism evidence="3 4">
    <name type="scientific">Viridibacillus arenosi FSL R5-213</name>
    <dbReference type="NCBI Taxonomy" id="1227360"/>
    <lineage>
        <taxon>Bacteria</taxon>
        <taxon>Bacillati</taxon>
        <taxon>Bacillota</taxon>
        <taxon>Bacilli</taxon>
        <taxon>Bacillales</taxon>
        <taxon>Caryophanaceae</taxon>
        <taxon>Viridibacillus</taxon>
    </lineage>
</organism>
<dbReference type="SMART" id="SM00460">
    <property type="entry name" value="TGc"/>
    <property type="match status" value="1"/>
</dbReference>
<keyword evidence="1" id="KW-0472">Membrane</keyword>
<evidence type="ECO:0000256" key="1">
    <source>
        <dbReference type="SAM" id="Phobius"/>
    </source>
</evidence>
<feature type="domain" description="Transglutaminase-like" evidence="2">
    <location>
        <begin position="150"/>
        <end position="210"/>
    </location>
</feature>